<name>A0A2N0PVV9_9GLOM</name>
<organism evidence="1 2">
    <name type="scientific">Rhizophagus irregularis</name>
    <dbReference type="NCBI Taxonomy" id="588596"/>
    <lineage>
        <taxon>Eukaryota</taxon>
        <taxon>Fungi</taxon>
        <taxon>Fungi incertae sedis</taxon>
        <taxon>Mucoromycota</taxon>
        <taxon>Glomeromycotina</taxon>
        <taxon>Glomeromycetes</taxon>
        <taxon>Glomerales</taxon>
        <taxon>Glomeraceae</taxon>
        <taxon>Rhizophagus</taxon>
    </lineage>
</organism>
<evidence type="ECO:0000313" key="1">
    <source>
        <dbReference type="EMBL" id="PKC10984.1"/>
    </source>
</evidence>
<reference evidence="1 2" key="1">
    <citation type="submission" date="2016-04" db="EMBL/GenBank/DDBJ databases">
        <title>Genome analyses suggest a sexual origin of heterokaryosis in a supposedly ancient asexual fungus.</title>
        <authorList>
            <person name="Ropars J."/>
            <person name="Sedzielewska K."/>
            <person name="Noel J."/>
            <person name="Charron P."/>
            <person name="Farinelli L."/>
            <person name="Marton T."/>
            <person name="Kruger M."/>
            <person name="Pelin A."/>
            <person name="Brachmann A."/>
            <person name="Corradi N."/>
        </authorList>
    </citation>
    <scope>NUCLEOTIDE SEQUENCE [LARGE SCALE GENOMIC DNA]</scope>
    <source>
        <strain evidence="1 2">A5</strain>
    </source>
</reference>
<accession>A0A2N0PVV9</accession>
<protein>
    <submittedName>
        <fullName evidence="1">Uncharacterized protein</fullName>
    </submittedName>
</protein>
<proteinExistence type="predicted"/>
<gene>
    <name evidence="1" type="ORF">RhiirA5_354778</name>
</gene>
<sequence>MNFLIIILSLISFIVYKIYQKLRVPKGLENVPTISSTGFIIELLNKAGPDKRWEKMKDLVEKEGIGKVS</sequence>
<dbReference type="Proteomes" id="UP000232722">
    <property type="component" value="Unassembled WGS sequence"/>
</dbReference>
<reference evidence="1 2" key="2">
    <citation type="submission" date="2017-09" db="EMBL/GenBank/DDBJ databases">
        <title>Extensive intraspecific genome diversity in a model arbuscular mycorrhizal fungus.</title>
        <authorList>
            <person name="Chen E.C."/>
            <person name="Morin E."/>
            <person name="Beaudet D."/>
            <person name="Noel J."/>
            <person name="Ndikumana S."/>
            <person name="Charron P."/>
            <person name="St-Onge C."/>
            <person name="Giorgi J."/>
            <person name="Grigoriev I.V."/>
            <person name="Roux C."/>
            <person name="Martin F.M."/>
            <person name="Corradi N."/>
        </authorList>
    </citation>
    <scope>NUCLEOTIDE SEQUENCE [LARGE SCALE GENOMIC DNA]</scope>
    <source>
        <strain evidence="1 2">A5</strain>
    </source>
</reference>
<dbReference type="AlphaFoldDB" id="A0A2N0PVV9"/>
<evidence type="ECO:0000313" key="2">
    <source>
        <dbReference type="Proteomes" id="UP000232722"/>
    </source>
</evidence>
<feature type="non-terminal residue" evidence="1">
    <location>
        <position position="69"/>
    </location>
</feature>
<dbReference type="EMBL" id="LLXJ01000344">
    <property type="protein sequence ID" value="PKC10984.1"/>
    <property type="molecule type" value="Genomic_DNA"/>
</dbReference>
<comment type="caution">
    <text evidence="1">The sequence shown here is derived from an EMBL/GenBank/DDBJ whole genome shotgun (WGS) entry which is preliminary data.</text>
</comment>